<feature type="non-terminal residue" evidence="1">
    <location>
        <position position="47"/>
    </location>
</feature>
<sequence length="47" mass="5446">MLFPYCLFQLLKRQQESRTREGTFLLMGKQAVQARAQPAQALDFDTV</sequence>
<organism evidence="1 2">
    <name type="scientific">Thermosporothrix hazakensis</name>
    <dbReference type="NCBI Taxonomy" id="644383"/>
    <lineage>
        <taxon>Bacteria</taxon>
        <taxon>Bacillati</taxon>
        <taxon>Chloroflexota</taxon>
        <taxon>Ktedonobacteria</taxon>
        <taxon>Ktedonobacterales</taxon>
        <taxon>Thermosporotrichaceae</taxon>
        <taxon>Thermosporothrix</taxon>
    </lineage>
</organism>
<keyword evidence="2" id="KW-1185">Reference proteome</keyword>
<dbReference type="EMBL" id="QKUF01000085">
    <property type="protein sequence ID" value="PZW16160.1"/>
    <property type="molecule type" value="Genomic_DNA"/>
</dbReference>
<dbReference type="AlphaFoldDB" id="A0A326TKC3"/>
<reference evidence="1 2" key="1">
    <citation type="submission" date="2018-06" db="EMBL/GenBank/DDBJ databases">
        <title>Genomic Encyclopedia of Archaeal and Bacterial Type Strains, Phase II (KMG-II): from individual species to whole genera.</title>
        <authorList>
            <person name="Goeker M."/>
        </authorList>
    </citation>
    <scope>NUCLEOTIDE SEQUENCE [LARGE SCALE GENOMIC DNA]</scope>
    <source>
        <strain evidence="1 2">ATCC BAA-1881</strain>
    </source>
</reference>
<evidence type="ECO:0000313" key="2">
    <source>
        <dbReference type="Proteomes" id="UP000248806"/>
    </source>
</evidence>
<name>A0A326TKC3_THEHA</name>
<comment type="caution">
    <text evidence="1">The sequence shown here is derived from an EMBL/GenBank/DDBJ whole genome shotgun (WGS) entry which is preliminary data.</text>
</comment>
<proteinExistence type="predicted"/>
<protein>
    <submittedName>
        <fullName evidence="1">Uncharacterized protein</fullName>
    </submittedName>
</protein>
<gene>
    <name evidence="1" type="ORF">EI42_06474</name>
</gene>
<evidence type="ECO:0000313" key="1">
    <source>
        <dbReference type="EMBL" id="PZW16160.1"/>
    </source>
</evidence>
<accession>A0A326TKC3</accession>
<dbReference type="Proteomes" id="UP000248806">
    <property type="component" value="Unassembled WGS sequence"/>
</dbReference>